<reference evidence="1 2" key="1">
    <citation type="submission" date="2014-04" db="EMBL/GenBank/DDBJ databases">
        <authorList>
            <consortium name="DOE Joint Genome Institute"/>
            <person name="Kuo A."/>
            <person name="Kohler A."/>
            <person name="Costa M.D."/>
            <person name="Nagy L.G."/>
            <person name="Floudas D."/>
            <person name="Copeland A."/>
            <person name="Barry K.W."/>
            <person name="Cichocki N."/>
            <person name="Veneault-Fourrey C."/>
            <person name="LaButti K."/>
            <person name="Lindquist E.A."/>
            <person name="Lipzen A."/>
            <person name="Lundell T."/>
            <person name="Morin E."/>
            <person name="Murat C."/>
            <person name="Sun H."/>
            <person name="Tunlid A."/>
            <person name="Henrissat B."/>
            <person name="Grigoriev I.V."/>
            <person name="Hibbett D.S."/>
            <person name="Martin F."/>
            <person name="Nordberg H.P."/>
            <person name="Cantor M.N."/>
            <person name="Hua S.X."/>
        </authorList>
    </citation>
    <scope>NUCLEOTIDE SEQUENCE [LARGE SCALE GENOMIC DNA]</scope>
    <source>
        <strain evidence="1 2">441</strain>
    </source>
</reference>
<proteinExistence type="predicted"/>
<keyword evidence="2" id="KW-1185">Reference proteome</keyword>
<reference evidence="2" key="2">
    <citation type="submission" date="2015-01" db="EMBL/GenBank/DDBJ databases">
        <title>Evolutionary Origins and Diversification of the Mycorrhizal Mutualists.</title>
        <authorList>
            <consortium name="DOE Joint Genome Institute"/>
            <consortium name="Mycorrhizal Genomics Consortium"/>
            <person name="Kohler A."/>
            <person name="Kuo A."/>
            <person name="Nagy L.G."/>
            <person name="Floudas D."/>
            <person name="Copeland A."/>
            <person name="Barry K.W."/>
            <person name="Cichocki N."/>
            <person name="Veneault-Fourrey C."/>
            <person name="LaButti K."/>
            <person name="Lindquist E.A."/>
            <person name="Lipzen A."/>
            <person name="Lundell T."/>
            <person name="Morin E."/>
            <person name="Murat C."/>
            <person name="Riley R."/>
            <person name="Ohm R."/>
            <person name="Sun H."/>
            <person name="Tunlid A."/>
            <person name="Henrissat B."/>
            <person name="Grigoriev I.V."/>
            <person name="Hibbett D.S."/>
            <person name="Martin F."/>
        </authorList>
    </citation>
    <scope>NUCLEOTIDE SEQUENCE [LARGE SCALE GENOMIC DNA]</scope>
    <source>
        <strain evidence="2">441</strain>
    </source>
</reference>
<dbReference type="AlphaFoldDB" id="A0A0D0A234"/>
<dbReference type="EMBL" id="KN833703">
    <property type="protein sequence ID" value="KIK26143.1"/>
    <property type="molecule type" value="Genomic_DNA"/>
</dbReference>
<sequence length="67" mass="7701">MFSTPYLLKSRTARDSGPSLAFILVIVFHQNRESAKYPMYTSVWLQLNWAPTHMRCPGSNVCRRATP</sequence>
<name>A0A0D0A234_9AGAM</name>
<dbReference type="Proteomes" id="UP000054018">
    <property type="component" value="Unassembled WGS sequence"/>
</dbReference>
<gene>
    <name evidence="1" type="ORF">PISMIDRAFT_283887</name>
</gene>
<organism evidence="1 2">
    <name type="scientific">Pisolithus microcarpus 441</name>
    <dbReference type="NCBI Taxonomy" id="765257"/>
    <lineage>
        <taxon>Eukaryota</taxon>
        <taxon>Fungi</taxon>
        <taxon>Dikarya</taxon>
        <taxon>Basidiomycota</taxon>
        <taxon>Agaricomycotina</taxon>
        <taxon>Agaricomycetes</taxon>
        <taxon>Agaricomycetidae</taxon>
        <taxon>Boletales</taxon>
        <taxon>Sclerodermatineae</taxon>
        <taxon>Pisolithaceae</taxon>
        <taxon>Pisolithus</taxon>
    </lineage>
</organism>
<evidence type="ECO:0000313" key="2">
    <source>
        <dbReference type="Proteomes" id="UP000054018"/>
    </source>
</evidence>
<accession>A0A0D0A234</accession>
<evidence type="ECO:0000313" key="1">
    <source>
        <dbReference type="EMBL" id="KIK26143.1"/>
    </source>
</evidence>
<dbReference type="HOGENOM" id="CLU_2813354_0_0_1"/>
<protein>
    <submittedName>
        <fullName evidence="1">Uncharacterized protein</fullName>
    </submittedName>
</protein>